<accession>A0ABU1DAL4</accession>
<gene>
    <name evidence="2" type="ORF">IHQ68_00695</name>
</gene>
<feature type="domain" description="CinA C-terminal" evidence="1">
    <location>
        <begin position="6"/>
        <end position="158"/>
    </location>
</feature>
<sequence>MHHAYELAEEALRLARGAGLMIVTAESCTGGLVAGALTEVPGSSDAFDRGFVTYSNAAKTEMIGVPAELIKRHGAVSEQVARAMTEGALNASGAGVAVAITGVAGPGGGTETKPVGLVHFAAVRRGEPVIHRERRFGQLSRREIREKSVLVALEMLCEATGKTEAA</sequence>
<dbReference type="Proteomes" id="UP001181622">
    <property type="component" value="Unassembled WGS sequence"/>
</dbReference>
<dbReference type="EMBL" id="JADBEO010000001">
    <property type="protein sequence ID" value="MDR4305146.1"/>
    <property type="molecule type" value="Genomic_DNA"/>
</dbReference>
<keyword evidence="3" id="KW-1185">Reference proteome</keyword>
<evidence type="ECO:0000313" key="2">
    <source>
        <dbReference type="EMBL" id="MDR4305146.1"/>
    </source>
</evidence>
<dbReference type="NCBIfam" id="TIGR00199">
    <property type="entry name" value="PncC_domain"/>
    <property type="match status" value="1"/>
</dbReference>
<organism evidence="2 3">
    <name type="scientific">Chelatococcus sambhunathii</name>
    <dbReference type="NCBI Taxonomy" id="363953"/>
    <lineage>
        <taxon>Bacteria</taxon>
        <taxon>Pseudomonadati</taxon>
        <taxon>Pseudomonadota</taxon>
        <taxon>Alphaproteobacteria</taxon>
        <taxon>Hyphomicrobiales</taxon>
        <taxon>Chelatococcaceae</taxon>
        <taxon>Chelatococcus</taxon>
    </lineage>
</organism>
<dbReference type="Pfam" id="PF02464">
    <property type="entry name" value="CinA"/>
    <property type="match status" value="1"/>
</dbReference>
<dbReference type="SUPFAM" id="SSF142433">
    <property type="entry name" value="CinA-like"/>
    <property type="match status" value="1"/>
</dbReference>
<comment type="caution">
    <text evidence="2">The sequence shown here is derived from an EMBL/GenBank/DDBJ whole genome shotgun (WGS) entry which is preliminary data.</text>
</comment>
<reference evidence="2" key="1">
    <citation type="submission" date="2020-10" db="EMBL/GenBank/DDBJ databases">
        <authorList>
            <person name="Abbas A."/>
            <person name="Razzaq R."/>
            <person name="Waqas M."/>
            <person name="Abbas N."/>
            <person name="Nielsen T.K."/>
            <person name="Hansen L.H."/>
            <person name="Hussain S."/>
            <person name="Shahid M."/>
        </authorList>
    </citation>
    <scope>NUCLEOTIDE SEQUENCE</scope>
    <source>
        <strain evidence="2">S14</strain>
    </source>
</reference>
<evidence type="ECO:0000259" key="1">
    <source>
        <dbReference type="Pfam" id="PF02464"/>
    </source>
</evidence>
<protein>
    <submittedName>
        <fullName evidence="2">CinA family protein</fullName>
    </submittedName>
</protein>
<dbReference type="InterPro" id="IPR036653">
    <property type="entry name" value="CinA-like_C"/>
</dbReference>
<evidence type="ECO:0000313" key="3">
    <source>
        <dbReference type="Proteomes" id="UP001181622"/>
    </source>
</evidence>
<dbReference type="InterPro" id="IPR008136">
    <property type="entry name" value="CinA_C"/>
</dbReference>
<name>A0ABU1DAL4_9HYPH</name>
<dbReference type="RefSeq" id="WP_309388193.1">
    <property type="nucleotide sequence ID" value="NZ_JADBEO010000001.1"/>
</dbReference>
<dbReference type="Gene3D" id="3.90.950.20">
    <property type="entry name" value="CinA-like"/>
    <property type="match status" value="1"/>
</dbReference>
<proteinExistence type="predicted"/>